<dbReference type="Proteomes" id="UP000766336">
    <property type="component" value="Unassembled WGS sequence"/>
</dbReference>
<evidence type="ECO:0000313" key="2">
    <source>
        <dbReference type="Proteomes" id="UP000766336"/>
    </source>
</evidence>
<sequence>MSFDPTPLIEAAKKAGGQSWRHKGKDGKYLSPGDWEVANYESAGYTWVPVRDGKRVVALVTSEDVADDPACVHDAAHIAASNPAAILAWGAHTDAQAARIAELEAGLRMVLAMYGDDLSHAKFREAARFHARAALEPRA</sequence>
<gene>
    <name evidence="1" type="ORF">KHU32_15065</name>
</gene>
<keyword evidence="2" id="KW-1185">Reference proteome</keyword>
<reference evidence="1 2" key="1">
    <citation type="submission" date="2021-05" db="EMBL/GenBank/DDBJ databases">
        <title>Roseococcus sp. XZZS9, whole genome shotgun sequencing project.</title>
        <authorList>
            <person name="Zhao G."/>
            <person name="Shen L."/>
        </authorList>
    </citation>
    <scope>NUCLEOTIDE SEQUENCE [LARGE SCALE GENOMIC DNA]</scope>
    <source>
        <strain evidence="1 2">XZZS9</strain>
    </source>
</reference>
<accession>A0ABS5QI99</accession>
<dbReference type="RefSeq" id="WP_213670977.1">
    <property type="nucleotide sequence ID" value="NZ_JAHCDA010000003.1"/>
</dbReference>
<proteinExistence type="predicted"/>
<protein>
    <submittedName>
        <fullName evidence="1">Uncharacterized protein</fullName>
    </submittedName>
</protein>
<dbReference type="EMBL" id="JAHCDA010000003">
    <property type="protein sequence ID" value="MBS7812268.1"/>
    <property type="molecule type" value="Genomic_DNA"/>
</dbReference>
<name>A0ABS5QI99_9PROT</name>
<comment type="caution">
    <text evidence="1">The sequence shown here is derived from an EMBL/GenBank/DDBJ whole genome shotgun (WGS) entry which is preliminary data.</text>
</comment>
<organism evidence="1 2">
    <name type="scientific">Roseococcus pinisoli</name>
    <dbReference type="NCBI Taxonomy" id="2835040"/>
    <lineage>
        <taxon>Bacteria</taxon>
        <taxon>Pseudomonadati</taxon>
        <taxon>Pseudomonadota</taxon>
        <taxon>Alphaproteobacteria</taxon>
        <taxon>Acetobacterales</taxon>
        <taxon>Roseomonadaceae</taxon>
        <taxon>Roseococcus</taxon>
    </lineage>
</organism>
<evidence type="ECO:0000313" key="1">
    <source>
        <dbReference type="EMBL" id="MBS7812268.1"/>
    </source>
</evidence>